<protein>
    <submittedName>
        <fullName evidence="1">DAGLA</fullName>
    </submittedName>
</protein>
<keyword evidence="2" id="KW-1185">Reference proteome</keyword>
<accession>A0ABY6KUS2</accession>
<organism evidence="1 2">
    <name type="scientific">Cordylochernes scorpioides</name>
    <dbReference type="NCBI Taxonomy" id="51811"/>
    <lineage>
        <taxon>Eukaryota</taxon>
        <taxon>Metazoa</taxon>
        <taxon>Ecdysozoa</taxon>
        <taxon>Arthropoda</taxon>
        <taxon>Chelicerata</taxon>
        <taxon>Arachnida</taxon>
        <taxon>Pseudoscorpiones</taxon>
        <taxon>Cheliferoidea</taxon>
        <taxon>Chernetidae</taxon>
        <taxon>Cordylochernes</taxon>
    </lineage>
</organism>
<name>A0ABY6KUS2_9ARAC</name>
<evidence type="ECO:0000313" key="1">
    <source>
        <dbReference type="EMBL" id="UYV72611.1"/>
    </source>
</evidence>
<dbReference type="EMBL" id="CP092872">
    <property type="protein sequence ID" value="UYV72611.1"/>
    <property type="molecule type" value="Genomic_DNA"/>
</dbReference>
<sequence>MEGKLGRWKMEFKDNFGLEVMWSHDQGNRRKIFIDFSPGSYWSYTKSLEKVGAAFAECRSKENAQTTFEAMFGPIQKDPTDFVRRFVTMDETWVHHYTLETNSSQSSGWKPMVQRQRKRSRSHLLERSRPVWFGMPKGSYSREGKLILEKRWTKIHNRKKRIIDRAPILQAAQHPTTASRSDTCPMPTRSFVHTSWLAYH</sequence>
<evidence type="ECO:0000313" key="2">
    <source>
        <dbReference type="Proteomes" id="UP001235939"/>
    </source>
</evidence>
<reference evidence="1 2" key="1">
    <citation type="submission" date="2022-01" db="EMBL/GenBank/DDBJ databases">
        <title>A chromosomal length assembly of Cordylochernes scorpioides.</title>
        <authorList>
            <person name="Zeh D."/>
            <person name="Zeh J."/>
        </authorList>
    </citation>
    <scope>NUCLEOTIDE SEQUENCE [LARGE SCALE GENOMIC DNA]</scope>
    <source>
        <strain evidence="1">IN4F17</strain>
        <tissue evidence="1">Whole Body</tissue>
    </source>
</reference>
<proteinExistence type="predicted"/>
<gene>
    <name evidence="1" type="ORF">LAZ67_10000048</name>
</gene>
<dbReference type="Proteomes" id="UP001235939">
    <property type="component" value="Chromosome 10"/>
</dbReference>